<dbReference type="RefSeq" id="WP_282200324.1">
    <property type="nucleotide sequence ID" value="NZ_BOQE01000001.1"/>
</dbReference>
<comment type="subcellular location">
    <subcellularLocation>
        <location evidence="1">Membrane</location>
        <topology evidence="1">Multi-pass membrane protein</topology>
    </subcellularLocation>
</comment>
<evidence type="ECO:0000256" key="6">
    <source>
        <dbReference type="SAM" id="Phobius"/>
    </source>
</evidence>
<evidence type="ECO:0000313" key="7">
    <source>
        <dbReference type="EMBL" id="GIM47331.1"/>
    </source>
</evidence>
<dbReference type="PANTHER" id="PTHR30238">
    <property type="entry name" value="MEMBRANE BOUND PREDICTED REDOX MODULATOR"/>
    <property type="match status" value="1"/>
</dbReference>
<feature type="transmembrane region" description="Helical" evidence="6">
    <location>
        <begin position="67"/>
        <end position="84"/>
    </location>
</feature>
<dbReference type="EMBL" id="BOQE01000001">
    <property type="protein sequence ID" value="GIM47331.1"/>
    <property type="molecule type" value="Genomic_DNA"/>
</dbReference>
<keyword evidence="4 6" id="KW-1133">Transmembrane helix</keyword>
<dbReference type="Pfam" id="PF03741">
    <property type="entry name" value="TerC"/>
    <property type="match status" value="1"/>
</dbReference>
<accession>A0AAV4LHL1</accession>
<proteinExistence type="inferred from homology"/>
<evidence type="ECO:0000256" key="2">
    <source>
        <dbReference type="ARBA" id="ARBA00007511"/>
    </source>
</evidence>
<gene>
    <name evidence="7" type="primary">yjbE</name>
    <name evidence="7" type="ORF">DNHGIG_28800</name>
</gene>
<dbReference type="Proteomes" id="UP001057291">
    <property type="component" value="Unassembled WGS sequence"/>
</dbReference>
<evidence type="ECO:0000256" key="4">
    <source>
        <dbReference type="ARBA" id="ARBA00022989"/>
    </source>
</evidence>
<dbReference type="NCBIfam" id="TIGR03717">
    <property type="entry name" value="R_switched_YjbE"/>
    <property type="match status" value="1"/>
</dbReference>
<dbReference type="GO" id="GO:0016020">
    <property type="term" value="C:membrane"/>
    <property type="evidence" value="ECO:0007669"/>
    <property type="project" value="UniProtKB-SubCell"/>
</dbReference>
<comment type="similarity">
    <text evidence="2">Belongs to the TerC family.</text>
</comment>
<sequence>MEQTWVLLQILLINVVLSADNALVISLATRNLRPSLQKRATMWGALGAVLIRFALTGTAVYFLRVPYLQVIGGIFLLILAYKLLRENKEEQHVIEARGVRQAIRAIILADLIMSFDNVIAIAGIARGDLLLLLTGISISVPIIVYGSKLVSYLLNKYPVLLYAGVAVLGWTGGLMILEDQAMIRWTEQMQVLKSAMPWISVIATSLAVFRGRFI</sequence>
<evidence type="ECO:0000256" key="1">
    <source>
        <dbReference type="ARBA" id="ARBA00004141"/>
    </source>
</evidence>
<protein>
    <submittedName>
        <fullName evidence="7">Membrane protein YjbE</fullName>
    </submittedName>
</protein>
<name>A0AAV4LHL1_9BACL</name>
<feature type="transmembrane region" description="Helical" evidence="6">
    <location>
        <begin position="6"/>
        <end position="28"/>
    </location>
</feature>
<feature type="transmembrane region" description="Helical" evidence="6">
    <location>
        <begin position="105"/>
        <end position="124"/>
    </location>
</feature>
<evidence type="ECO:0000313" key="8">
    <source>
        <dbReference type="Proteomes" id="UP001057291"/>
    </source>
</evidence>
<dbReference type="PANTHER" id="PTHR30238:SF4">
    <property type="entry name" value="SLL1022 PROTEIN"/>
    <property type="match status" value="1"/>
</dbReference>
<feature type="transmembrane region" description="Helical" evidence="6">
    <location>
        <begin position="159"/>
        <end position="177"/>
    </location>
</feature>
<keyword evidence="3 6" id="KW-0812">Transmembrane</keyword>
<comment type="caution">
    <text evidence="7">The sequence shown here is derived from an EMBL/GenBank/DDBJ whole genome shotgun (WGS) entry which is preliminary data.</text>
</comment>
<keyword evidence="8" id="KW-1185">Reference proteome</keyword>
<evidence type="ECO:0000256" key="3">
    <source>
        <dbReference type="ARBA" id="ARBA00022692"/>
    </source>
</evidence>
<feature type="transmembrane region" description="Helical" evidence="6">
    <location>
        <begin position="189"/>
        <end position="209"/>
    </location>
</feature>
<evidence type="ECO:0000256" key="5">
    <source>
        <dbReference type="ARBA" id="ARBA00023136"/>
    </source>
</evidence>
<reference evidence="7" key="1">
    <citation type="journal article" date="2023" name="Int. J. Syst. Evol. Microbiol.">
        <title>Collibacillus ludicampi gen. nov., sp. nov., a new soil bacterium of the family Alicyclobacillaceae.</title>
        <authorList>
            <person name="Jojima T."/>
            <person name="Ioku Y."/>
            <person name="Fukuta Y."/>
            <person name="Shirasaka N."/>
            <person name="Matsumura Y."/>
            <person name="Mori M."/>
        </authorList>
    </citation>
    <scope>NUCLEOTIDE SEQUENCE</scope>
    <source>
        <strain evidence="7">TP075</strain>
    </source>
</reference>
<organism evidence="7 8">
    <name type="scientific">Collibacillus ludicampi</name>
    <dbReference type="NCBI Taxonomy" id="2771369"/>
    <lineage>
        <taxon>Bacteria</taxon>
        <taxon>Bacillati</taxon>
        <taxon>Bacillota</taxon>
        <taxon>Bacilli</taxon>
        <taxon>Bacillales</taxon>
        <taxon>Alicyclobacillaceae</taxon>
        <taxon>Collibacillus</taxon>
    </lineage>
</organism>
<dbReference type="InterPro" id="IPR005496">
    <property type="entry name" value="Integral_membrane_TerC"/>
</dbReference>
<keyword evidence="5 6" id="KW-0472">Membrane</keyword>
<dbReference type="AlphaFoldDB" id="A0AAV4LHL1"/>
<feature type="transmembrane region" description="Helical" evidence="6">
    <location>
        <begin position="40"/>
        <end position="61"/>
    </location>
</feature>
<dbReference type="InterPro" id="IPR022301">
    <property type="entry name" value="Integral_membrane_YjbE"/>
</dbReference>
<feature type="transmembrane region" description="Helical" evidence="6">
    <location>
        <begin position="130"/>
        <end position="147"/>
    </location>
</feature>